<feature type="coiled-coil region" evidence="1">
    <location>
        <begin position="46"/>
        <end position="73"/>
    </location>
</feature>
<organism evidence="3 4">
    <name type="scientific">Orenia marismortui</name>
    <dbReference type="NCBI Taxonomy" id="46469"/>
    <lineage>
        <taxon>Bacteria</taxon>
        <taxon>Bacillati</taxon>
        <taxon>Bacillota</taxon>
        <taxon>Clostridia</taxon>
        <taxon>Halanaerobiales</taxon>
        <taxon>Halobacteroidaceae</taxon>
        <taxon>Orenia</taxon>
    </lineage>
</organism>
<keyword evidence="2" id="KW-1133">Transmembrane helix</keyword>
<keyword evidence="3" id="KW-0132">Cell division</keyword>
<keyword evidence="3" id="KW-0131">Cell cycle</keyword>
<keyword evidence="2" id="KW-0472">Membrane</keyword>
<evidence type="ECO:0000313" key="4">
    <source>
        <dbReference type="Proteomes" id="UP000295832"/>
    </source>
</evidence>
<name>A0A4R8GFW5_9FIRM</name>
<evidence type="ECO:0000313" key="3">
    <source>
        <dbReference type="EMBL" id="TDX44392.1"/>
    </source>
</evidence>
<keyword evidence="1" id="KW-0175">Coiled coil</keyword>
<dbReference type="STRING" id="926561.GCA_000379025_01058"/>
<keyword evidence="2" id="KW-0812">Transmembrane</keyword>
<evidence type="ECO:0000256" key="1">
    <source>
        <dbReference type="SAM" id="Coils"/>
    </source>
</evidence>
<dbReference type="GO" id="GO:0051301">
    <property type="term" value="P:cell division"/>
    <property type="evidence" value="ECO:0007669"/>
    <property type="project" value="UniProtKB-KW"/>
</dbReference>
<reference evidence="3 4" key="1">
    <citation type="submission" date="2019-03" db="EMBL/GenBank/DDBJ databases">
        <title>Subsurface microbial communities from deep shales in Ohio and West Virginia, USA.</title>
        <authorList>
            <person name="Wrighton K."/>
        </authorList>
    </citation>
    <scope>NUCLEOTIDE SEQUENCE [LARGE SCALE GENOMIC DNA]</scope>
    <source>
        <strain evidence="3 4">MSL 6dP</strain>
    </source>
</reference>
<dbReference type="Pfam" id="PF04977">
    <property type="entry name" value="DivIC"/>
    <property type="match status" value="1"/>
</dbReference>
<protein>
    <submittedName>
        <fullName evidence="3">Cell division protein FtsB/cell division protein DivIC</fullName>
    </submittedName>
</protein>
<dbReference type="PANTHER" id="PTHR40027">
    <property type="entry name" value="CELL DIVISION PROTEIN DIVIC"/>
    <property type="match status" value="1"/>
</dbReference>
<dbReference type="EMBL" id="SOEG01000056">
    <property type="protein sequence ID" value="TDX44392.1"/>
    <property type="molecule type" value="Genomic_DNA"/>
</dbReference>
<dbReference type="Proteomes" id="UP000295832">
    <property type="component" value="Unassembled WGS sequence"/>
</dbReference>
<sequence length="106" mass="12516">MIKQKQLQKKSKDSSKLVKLKRFIIFVLIFCLLSIIYNFYQGYQEKKIMESKIASLEAEIRVLDKSKKDLKEQIKHIHSEGFIEKVAREELGLVKKGEILYILVEE</sequence>
<dbReference type="RefSeq" id="WP_166668034.1">
    <property type="nucleotide sequence ID" value="NZ_SOEG01000056.1"/>
</dbReference>
<keyword evidence="4" id="KW-1185">Reference proteome</keyword>
<dbReference type="InterPro" id="IPR039076">
    <property type="entry name" value="DivIC"/>
</dbReference>
<accession>A0A4R8GFW5</accession>
<feature type="transmembrane region" description="Helical" evidence="2">
    <location>
        <begin position="20"/>
        <end position="40"/>
    </location>
</feature>
<evidence type="ECO:0000256" key="2">
    <source>
        <dbReference type="SAM" id="Phobius"/>
    </source>
</evidence>
<dbReference type="AlphaFoldDB" id="A0A4R8GFW5"/>
<comment type="caution">
    <text evidence="3">The sequence shown here is derived from an EMBL/GenBank/DDBJ whole genome shotgun (WGS) entry which is preliminary data.</text>
</comment>
<gene>
    <name evidence="3" type="ORF">C7959_1567</name>
</gene>
<proteinExistence type="predicted"/>
<dbReference type="InterPro" id="IPR007060">
    <property type="entry name" value="FtsL/DivIC"/>
</dbReference>
<dbReference type="PANTHER" id="PTHR40027:SF1">
    <property type="entry name" value="CELL DIVISION PROTEIN DIVIC"/>
    <property type="match status" value="1"/>
</dbReference>